<comment type="caution">
    <text evidence="3">The sequence shown here is derived from an EMBL/GenBank/DDBJ whole genome shotgun (WGS) entry which is preliminary data.</text>
</comment>
<organism evidence="3 4">
    <name type="scientific">Zasmidium cellare</name>
    <name type="common">Wine cellar mold</name>
    <name type="synonym">Racodium cellare</name>
    <dbReference type="NCBI Taxonomy" id="395010"/>
    <lineage>
        <taxon>Eukaryota</taxon>
        <taxon>Fungi</taxon>
        <taxon>Dikarya</taxon>
        <taxon>Ascomycota</taxon>
        <taxon>Pezizomycotina</taxon>
        <taxon>Dothideomycetes</taxon>
        <taxon>Dothideomycetidae</taxon>
        <taxon>Mycosphaerellales</taxon>
        <taxon>Mycosphaerellaceae</taxon>
        <taxon>Zasmidium</taxon>
    </lineage>
</organism>
<evidence type="ECO:0000256" key="1">
    <source>
        <dbReference type="ARBA" id="ARBA00006484"/>
    </source>
</evidence>
<sequence length="343" mass="37284">MDRYISLHEKINGPGDARPTAEQILKDEDLIGKLTGKTVLITGGTAGLGTESARVLRQTGAQVWITARNKAKGEEVAKSISNDGKSYPAVKVVEIDLSDLNSVRKGAKAFLKECPKLNILMTNAGVMACPEARSAQNFELQFATNHLAHFLLFQLLKPALLAASSPSSPSRVISLSSAGHRGSSIHPDNYNLENGVYAPFVAYGQSKTANILMANEIERRYGSKGLHAWSVHPGVIFETGISRHQEGEADGLRERLTQVDADTVKVMKSTGQGAATQVWAAVGKALEGKGGKYLEDCQVSRQMIPRAEGRPSFYGHEEYIYDVELAGRLWRDSCEMVGVEDRD</sequence>
<dbReference type="Pfam" id="PF00106">
    <property type="entry name" value="adh_short"/>
    <property type="match status" value="1"/>
</dbReference>
<protein>
    <recommendedName>
        <fullName evidence="5">NAD(P)-binding protein</fullName>
    </recommendedName>
</protein>
<name>A0ABR0ECR0_ZASCE</name>
<reference evidence="3 4" key="1">
    <citation type="journal article" date="2023" name="G3 (Bethesda)">
        <title>A chromosome-level genome assembly of Zasmidium syzygii isolated from banana leaves.</title>
        <authorList>
            <person name="van Westerhoven A.C."/>
            <person name="Mehrabi R."/>
            <person name="Talebi R."/>
            <person name="Steentjes M.B.F."/>
            <person name="Corcolon B."/>
            <person name="Chong P.A."/>
            <person name="Kema G.H.J."/>
            <person name="Seidl M.F."/>
        </authorList>
    </citation>
    <scope>NUCLEOTIDE SEQUENCE [LARGE SCALE GENOMIC DNA]</scope>
    <source>
        <strain evidence="3 4">P124</strain>
    </source>
</reference>
<comment type="similarity">
    <text evidence="1">Belongs to the short-chain dehydrogenases/reductases (SDR) family.</text>
</comment>
<keyword evidence="2" id="KW-0560">Oxidoreductase</keyword>
<accession>A0ABR0ECR0</accession>
<proteinExistence type="inferred from homology"/>
<dbReference type="InterPro" id="IPR036291">
    <property type="entry name" value="NAD(P)-bd_dom_sf"/>
</dbReference>
<dbReference type="PRINTS" id="PR00081">
    <property type="entry name" value="GDHRDH"/>
</dbReference>
<dbReference type="PANTHER" id="PTHR24320:SF272">
    <property type="entry name" value="NAD(P)-BINDING ROSSMANN-FOLD SUPERFAMILY PROTEIN"/>
    <property type="match status" value="1"/>
</dbReference>
<evidence type="ECO:0000256" key="2">
    <source>
        <dbReference type="ARBA" id="ARBA00023002"/>
    </source>
</evidence>
<dbReference type="InterPro" id="IPR002347">
    <property type="entry name" value="SDR_fam"/>
</dbReference>
<evidence type="ECO:0000313" key="4">
    <source>
        <dbReference type="Proteomes" id="UP001305779"/>
    </source>
</evidence>
<evidence type="ECO:0000313" key="3">
    <source>
        <dbReference type="EMBL" id="KAK4499295.1"/>
    </source>
</evidence>
<evidence type="ECO:0008006" key="5">
    <source>
        <dbReference type="Google" id="ProtNLM"/>
    </source>
</evidence>
<keyword evidence="4" id="KW-1185">Reference proteome</keyword>
<gene>
    <name evidence="3" type="ORF">PRZ48_009808</name>
</gene>
<dbReference type="EMBL" id="JAXOVC010000007">
    <property type="protein sequence ID" value="KAK4499295.1"/>
    <property type="molecule type" value="Genomic_DNA"/>
</dbReference>
<dbReference type="Proteomes" id="UP001305779">
    <property type="component" value="Unassembled WGS sequence"/>
</dbReference>
<dbReference type="PANTHER" id="PTHR24320">
    <property type="entry name" value="RETINOL DEHYDROGENASE"/>
    <property type="match status" value="1"/>
</dbReference>
<dbReference type="Gene3D" id="3.40.50.720">
    <property type="entry name" value="NAD(P)-binding Rossmann-like Domain"/>
    <property type="match status" value="1"/>
</dbReference>
<dbReference type="SUPFAM" id="SSF51735">
    <property type="entry name" value="NAD(P)-binding Rossmann-fold domains"/>
    <property type="match status" value="1"/>
</dbReference>